<evidence type="ECO:0000313" key="2">
    <source>
        <dbReference type="Proteomes" id="UP001501638"/>
    </source>
</evidence>
<keyword evidence="2" id="KW-1185">Reference proteome</keyword>
<dbReference type="EMBL" id="BAAASZ010000010">
    <property type="protein sequence ID" value="GAA2431542.1"/>
    <property type="molecule type" value="Genomic_DNA"/>
</dbReference>
<comment type="caution">
    <text evidence="1">The sequence shown here is derived from an EMBL/GenBank/DDBJ whole genome shotgun (WGS) entry which is preliminary data.</text>
</comment>
<gene>
    <name evidence="1" type="ORF">GCM10010405_13060</name>
</gene>
<proteinExistence type="predicted"/>
<organism evidence="1 2">
    <name type="scientific">Streptomyces macrosporus</name>
    <dbReference type="NCBI Taxonomy" id="44032"/>
    <lineage>
        <taxon>Bacteria</taxon>
        <taxon>Bacillati</taxon>
        <taxon>Actinomycetota</taxon>
        <taxon>Actinomycetes</taxon>
        <taxon>Kitasatosporales</taxon>
        <taxon>Streptomycetaceae</taxon>
        <taxon>Streptomyces</taxon>
    </lineage>
</organism>
<accession>A0ABP5WND9</accession>
<evidence type="ECO:0000313" key="1">
    <source>
        <dbReference type="EMBL" id="GAA2431542.1"/>
    </source>
</evidence>
<protein>
    <submittedName>
        <fullName evidence="1">Uncharacterized protein</fullName>
    </submittedName>
</protein>
<name>A0ABP5WND9_9ACTN</name>
<dbReference type="Proteomes" id="UP001501638">
    <property type="component" value="Unassembled WGS sequence"/>
</dbReference>
<sequence>MRVSEVFPEVPRGIDGCGAHWWRECHEGCHRDSGVTVRLLYDTASDLDHLARRHRDRLAGAAAWPEVGPEGDLLHSSTGGGPAQPLEQIWVGREDDTGGWVVIEATGDRGRACVADTIEEAAAVYRQWVREYVARLHVLFEYSDVPGCGRNQYYGTGGRAVG</sequence>
<reference evidence="2" key="1">
    <citation type="journal article" date="2019" name="Int. J. Syst. Evol. Microbiol.">
        <title>The Global Catalogue of Microorganisms (GCM) 10K type strain sequencing project: providing services to taxonomists for standard genome sequencing and annotation.</title>
        <authorList>
            <consortium name="The Broad Institute Genomics Platform"/>
            <consortium name="The Broad Institute Genome Sequencing Center for Infectious Disease"/>
            <person name="Wu L."/>
            <person name="Ma J."/>
        </authorList>
    </citation>
    <scope>NUCLEOTIDE SEQUENCE [LARGE SCALE GENOMIC DNA]</scope>
    <source>
        <strain evidence="2">JCM 6305</strain>
    </source>
</reference>